<evidence type="ECO:0000313" key="3">
    <source>
        <dbReference type="EMBL" id="ORX07116.1"/>
    </source>
</evidence>
<dbReference type="RefSeq" id="WP_036468954.1">
    <property type="nucleotide sequence ID" value="NZ_HG964446.1"/>
</dbReference>
<keyword evidence="4" id="KW-1185">Reference proteome</keyword>
<dbReference type="HOGENOM" id="CLU_115403_12_0_11"/>
<dbReference type="EMBL" id="HG964446">
    <property type="protein sequence ID" value="CDO88603.1"/>
    <property type="molecule type" value="Genomic_DNA"/>
</dbReference>
<gene>
    <name evidence="3" type="ORF">AWC29_07340</name>
    <name evidence="2" type="ORF">BN973_02972</name>
</gene>
<sequence length="108" mass="11016">MATSLTVETVRSGDGKLALIATGEIDLSNIDVFDQALATATAEVAGSGAALIVDLSQVEYLDSAAINALFARADQIHVIAHPLLMRSLTVSGLAELATVEAAPPAAQD</sequence>
<reference evidence="3 4" key="3">
    <citation type="submission" date="2016-01" db="EMBL/GenBank/DDBJ databases">
        <title>The new phylogeny of the genus Mycobacterium.</title>
        <authorList>
            <person name="Tarcisio F."/>
            <person name="Conor M."/>
            <person name="Antonella G."/>
            <person name="Elisabetta G."/>
            <person name="Giulia F.S."/>
            <person name="Sara T."/>
            <person name="Anna F."/>
            <person name="Clotilde B."/>
            <person name="Roberto B."/>
            <person name="Veronica D.S."/>
            <person name="Fabio R."/>
            <person name="Monica P."/>
            <person name="Olivier J."/>
            <person name="Enrico T."/>
            <person name="Nicola S."/>
        </authorList>
    </citation>
    <scope>NUCLEOTIDE SEQUENCE [LARGE SCALE GENOMIC DNA]</scope>
    <source>
        <strain evidence="3 4">DSM 44626</strain>
    </source>
</reference>
<dbReference type="EMBL" id="LQPY01000008">
    <property type="protein sequence ID" value="ORX07116.1"/>
    <property type="molecule type" value="Genomic_DNA"/>
</dbReference>
<dbReference type="Gene3D" id="3.30.750.24">
    <property type="entry name" value="STAS domain"/>
    <property type="match status" value="1"/>
</dbReference>
<evidence type="ECO:0000259" key="1">
    <source>
        <dbReference type="PROSITE" id="PS50801"/>
    </source>
</evidence>
<dbReference type="eggNOG" id="COG1366">
    <property type="taxonomic scope" value="Bacteria"/>
</dbReference>
<dbReference type="Pfam" id="PF01740">
    <property type="entry name" value="STAS"/>
    <property type="match status" value="1"/>
</dbReference>
<dbReference type="InterPro" id="IPR002645">
    <property type="entry name" value="STAS_dom"/>
</dbReference>
<dbReference type="AlphaFoldDB" id="A0A024JZC1"/>
<dbReference type="CDD" id="cd07043">
    <property type="entry name" value="STAS_anti-anti-sigma_factors"/>
    <property type="match status" value="1"/>
</dbReference>
<evidence type="ECO:0000313" key="4">
    <source>
        <dbReference type="Proteomes" id="UP000193710"/>
    </source>
</evidence>
<accession>A0A024JZC1</accession>
<protein>
    <submittedName>
        <fullName evidence="3">Anti-anti-sigma factor</fullName>
    </submittedName>
    <submittedName>
        <fullName evidence="2">Anti-anti-sigma regulatory factor</fullName>
    </submittedName>
</protein>
<dbReference type="Proteomes" id="UP000028880">
    <property type="component" value="Unassembled WGS sequence"/>
</dbReference>
<feature type="domain" description="STAS" evidence="1">
    <location>
        <begin position="6"/>
        <end position="69"/>
    </location>
</feature>
<evidence type="ECO:0000313" key="2">
    <source>
        <dbReference type="EMBL" id="CDO88603.1"/>
    </source>
</evidence>
<dbReference type="InterPro" id="IPR036513">
    <property type="entry name" value="STAS_dom_sf"/>
</dbReference>
<dbReference type="PROSITE" id="PS50801">
    <property type="entry name" value="STAS"/>
    <property type="match status" value="1"/>
</dbReference>
<dbReference type="OrthoDB" id="4628340at2"/>
<dbReference type="SUPFAM" id="SSF52091">
    <property type="entry name" value="SpoIIaa-like"/>
    <property type="match status" value="1"/>
</dbReference>
<dbReference type="STRING" id="47839.BN973_02972"/>
<organism evidence="2">
    <name type="scientific">Mycobacterium triplex</name>
    <dbReference type="NCBI Taxonomy" id="47839"/>
    <lineage>
        <taxon>Bacteria</taxon>
        <taxon>Bacillati</taxon>
        <taxon>Actinomycetota</taxon>
        <taxon>Actinomycetes</taxon>
        <taxon>Mycobacteriales</taxon>
        <taxon>Mycobacteriaceae</taxon>
        <taxon>Mycobacterium</taxon>
        <taxon>Mycobacterium simiae complex</taxon>
    </lineage>
</organism>
<name>A0A024JZC1_9MYCO</name>
<dbReference type="Proteomes" id="UP000193710">
    <property type="component" value="Unassembled WGS sequence"/>
</dbReference>
<reference evidence="2" key="1">
    <citation type="journal article" date="2014" name="Genome Announc.">
        <title>Draft Genome Sequence of Mycobacterium triplex DSM 44626.</title>
        <authorList>
            <person name="Sassi M."/>
            <person name="Croce O."/>
            <person name="Robert C."/>
            <person name="Raoult D."/>
            <person name="Drancourt M."/>
        </authorList>
    </citation>
    <scope>NUCLEOTIDE SEQUENCE [LARGE SCALE GENOMIC DNA]</scope>
    <source>
        <strain evidence="2">DSM 44626</strain>
    </source>
</reference>
<proteinExistence type="predicted"/>
<reference evidence="2" key="2">
    <citation type="submission" date="2014-04" db="EMBL/GenBank/DDBJ databases">
        <authorList>
            <person name="Xu Y.W."/>
            <person name="Yang Q."/>
        </authorList>
    </citation>
    <scope>NUCLEOTIDE SEQUENCE</scope>
    <source>
        <strain evidence="2">DSM 44626</strain>
    </source>
</reference>